<dbReference type="AlphaFoldDB" id="A0A2M4CBR6"/>
<keyword evidence="1" id="KW-0732">Signal</keyword>
<evidence type="ECO:0000313" key="2">
    <source>
        <dbReference type="EMBL" id="MBW62754.1"/>
    </source>
</evidence>
<dbReference type="EMBL" id="GGFJ01013613">
    <property type="protein sequence ID" value="MBW62754.1"/>
    <property type="molecule type" value="Transcribed_RNA"/>
</dbReference>
<name>A0A2M4CBR6_9DIPT</name>
<feature type="signal peptide" evidence="1">
    <location>
        <begin position="1"/>
        <end position="17"/>
    </location>
</feature>
<sequence>MLVFATLATVLFRLVVPFRWGPRFWDAAMSSMAAVLDGWPTTTTTTTTNRRMKMTTLAPKLEADGVAFKWPLVETIFRS</sequence>
<accession>A0A2M4CBR6</accession>
<protein>
    <submittedName>
        <fullName evidence="2">Putative secreted protein</fullName>
    </submittedName>
</protein>
<proteinExistence type="predicted"/>
<organism evidence="2">
    <name type="scientific">Anopheles marajoara</name>
    <dbReference type="NCBI Taxonomy" id="58244"/>
    <lineage>
        <taxon>Eukaryota</taxon>
        <taxon>Metazoa</taxon>
        <taxon>Ecdysozoa</taxon>
        <taxon>Arthropoda</taxon>
        <taxon>Hexapoda</taxon>
        <taxon>Insecta</taxon>
        <taxon>Pterygota</taxon>
        <taxon>Neoptera</taxon>
        <taxon>Endopterygota</taxon>
        <taxon>Diptera</taxon>
        <taxon>Nematocera</taxon>
        <taxon>Culicoidea</taxon>
        <taxon>Culicidae</taxon>
        <taxon>Anophelinae</taxon>
        <taxon>Anopheles</taxon>
    </lineage>
</organism>
<evidence type="ECO:0000256" key="1">
    <source>
        <dbReference type="SAM" id="SignalP"/>
    </source>
</evidence>
<reference evidence="2" key="1">
    <citation type="submission" date="2018-01" db="EMBL/GenBank/DDBJ databases">
        <title>An insight into the sialome of Amazonian anophelines.</title>
        <authorList>
            <person name="Ribeiro J.M."/>
            <person name="Scarpassa V."/>
            <person name="Calvo E."/>
        </authorList>
    </citation>
    <scope>NUCLEOTIDE SEQUENCE</scope>
    <source>
        <tissue evidence="2">Salivary glands</tissue>
    </source>
</reference>
<feature type="chain" id="PRO_5014798633" evidence="1">
    <location>
        <begin position="18"/>
        <end position="79"/>
    </location>
</feature>